<dbReference type="OrthoDB" id="2335338at2759"/>
<feature type="compositionally biased region" description="Basic and acidic residues" evidence="1">
    <location>
        <begin position="37"/>
        <end position="48"/>
    </location>
</feature>
<dbReference type="PANTHER" id="PTHR34957:SF1">
    <property type="entry name" value="NUCLEAR TRANSPORT FACTOR 2 (NTF2) FAMILY PROTEIN"/>
    <property type="match status" value="1"/>
</dbReference>
<proteinExistence type="predicted"/>
<organism evidence="3 4">
    <name type="scientific">Bathycoccus prasinos</name>
    <dbReference type="NCBI Taxonomy" id="41875"/>
    <lineage>
        <taxon>Eukaryota</taxon>
        <taxon>Viridiplantae</taxon>
        <taxon>Chlorophyta</taxon>
        <taxon>Mamiellophyceae</taxon>
        <taxon>Mamiellales</taxon>
        <taxon>Bathycoccaceae</taxon>
        <taxon>Bathycoccus</taxon>
    </lineage>
</organism>
<feature type="domain" description="SnoaL-like" evidence="2">
    <location>
        <begin position="100"/>
        <end position="229"/>
    </location>
</feature>
<dbReference type="RefSeq" id="XP_007512341.1">
    <property type="nucleotide sequence ID" value="XM_007512279.1"/>
</dbReference>
<dbReference type="Proteomes" id="UP000198341">
    <property type="component" value="Chromosome 6"/>
</dbReference>
<dbReference type="AlphaFoldDB" id="K8EG15"/>
<feature type="region of interest" description="Disordered" evidence="1">
    <location>
        <begin position="33"/>
        <end position="62"/>
    </location>
</feature>
<dbReference type="InterPro" id="IPR032710">
    <property type="entry name" value="NTF2-like_dom_sf"/>
</dbReference>
<dbReference type="KEGG" id="bpg:Bathy06g01830"/>
<gene>
    <name evidence="3" type="ORF">Bathy06g01830</name>
</gene>
<sequence>MGAVAAFAAHASSRRIFFTGALLPRRKSHGVRNLGTRVRDSAGKNDRANEEEEEEDESTSNALASLERELSLQISLENYAEAAKLRDSIALLKRDDLVAVETCNSLFYDAFRRGDFTLMHSKVWGSGAHVRCTHPGMPTVLGDENVKESWRIVFESMGGAGGSGSASSSTSQQKMDVKCKSVQAYANGNLGIVTCEEVVMRASTLTCTNVFEKQGGEWRMIQHHASAVFPGSVAAGGSSASSSS</sequence>
<accession>K8EG15</accession>
<dbReference type="InterPro" id="IPR037401">
    <property type="entry name" value="SnoaL-like"/>
</dbReference>
<dbReference type="Gene3D" id="3.10.450.50">
    <property type="match status" value="1"/>
</dbReference>
<dbReference type="SUPFAM" id="SSF54427">
    <property type="entry name" value="NTF2-like"/>
    <property type="match status" value="1"/>
</dbReference>
<evidence type="ECO:0000259" key="2">
    <source>
        <dbReference type="Pfam" id="PF13474"/>
    </source>
</evidence>
<dbReference type="eggNOG" id="ENOG502QPVH">
    <property type="taxonomic scope" value="Eukaryota"/>
</dbReference>
<dbReference type="Pfam" id="PF13474">
    <property type="entry name" value="SnoaL_3"/>
    <property type="match status" value="1"/>
</dbReference>
<evidence type="ECO:0000313" key="3">
    <source>
        <dbReference type="EMBL" id="CCO16941.1"/>
    </source>
</evidence>
<keyword evidence="4" id="KW-1185">Reference proteome</keyword>
<dbReference type="PANTHER" id="PTHR34957">
    <property type="entry name" value="NUCLEAR TRANSPORT FACTOR 2 (NTF2) FAMILY PROTEIN"/>
    <property type="match status" value="1"/>
</dbReference>
<dbReference type="EMBL" id="FO082273">
    <property type="protein sequence ID" value="CCO16941.1"/>
    <property type="molecule type" value="Genomic_DNA"/>
</dbReference>
<feature type="compositionally biased region" description="Acidic residues" evidence="1">
    <location>
        <begin position="49"/>
        <end position="58"/>
    </location>
</feature>
<protein>
    <recommendedName>
        <fullName evidence="2">SnoaL-like domain-containing protein</fullName>
    </recommendedName>
</protein>
<evidence type="ECO:0000313" key="4">
    <source>
        <dbReference type="Proteomes" id="UP000198341"/>
    </source>
</evidence>
<dbReference type="GeneID" id="19015163"/>
<name>K8EG15_9CHLO</name>
<evidence type="ECO:0000256" key="1">
    <source>
        <dbReference type="SAM" id="MobiDB-lite"/>
    </source>
</evidence>
<reference evidence="3 4" key="1">
    <citation type="submission" date="2011-10" db="EMBL/GenBank/DDBJ databases">
        <authorList>
            <person name="Genoscope - CEA"/>
        </authorList>
    </citation>
    <scope>NUCLEOTIDE SEQUENCE [LARGE SCALE GENOMIC DNA]</scope>
    <source>
        <strain evidence="3 4">RCC 1105</strain>
    </source>
</reference>